<feature type="compositionally biased region" description="Basic and acidic residues" evidence="1">
    <location>
        <begin position="1675"/>
        <end position="1684"/>
    </location>
</feature>
<feature type="compositionally biased region" description="Basic and acidic residues" evidence="1">
    <location>
        <begin position="1313"/>
        <end position="1330"/>
    </location>
</feature>
<feature type="compositionally biased region" description="Polar residues" evidence="1">
    <location>
        <begin position="1687"/>
        <end position="1701"/>
    </location>
</feature>
<evidence type="ECO:0000313" key="3">
    <source>
        <dbReference type="EMBL" id="OLP85570.1"/>
    </source>
</evidence>
<evidence type="ECO:0000313" key="4">
    <source>
        <dbReference type="Proteomes" id="UP000186817"/>
    </source>
</evidence>
<sequence length="2881" mass="312707">MGRGGRATKHGQDSAAAWHLWRGAYSPSQRQWKQERNAEQSWDNWAPSFPSYQSLEVEVPSDPTRGNGGAGQNQPSGPVQGLQHLLNQARKAEQRVAKLHYQKDKASLQWKAYDDKMKQEFLREKKKFGQHMERLDREISEALVLQEQARLRVFGPPGAAQTEETVPMMEENSSWELARAAWERESDQDLDGVMARALAQARAAGLTPFTPVRDRQMQPMTPNPWTVDASRMGAPAQGLDPYMATIQEAAHAPGSTPPATGPACAGKPPGLEAVLPRQAPKHPGQRDSSTPRQPTSTVPPRDNIKEATKLPPQHIASGLSLGEKLDLKRAAGPQGNVMLPFGGPQLIPAPPAHSAATPRPSLLDDDNDNDSPGEEQHVEAGTFLQTIAARACARSLVSRRATVSSSWGGGPRLWRLWWHLLGFFTPHNVPSLCQSVIPGACWVILPVPVHAMARAEGPEDILPTRSAPPPPTPVLEPSIVVSDVVIPWSDPDRSTSRRANVVCRDLPWPAAEADAADGRWLGCYVYTPHYRAVTAAVQMPPSADLQHAIDGLIECAPGTPDGLFLGMVPIRPQRFPGYLQVIRFPTFLRQVHDGYAAVMCDLTHVGGPYFPTVLPRGLSHADLTAYLLPLTSHSDETLRFYIGCRSKVWPLEAQVLLRDGDVITGTFDPSPRPLVCRVEDLERRDSWGTLRHFFAPEAHQSTCVMYQDKRYCVGERHYRAHGLYDYIVSFLGVDVNRISACTFPVQDLDVQGDYCQNIVAIADVAPPTGGHREHERRDLFVLCDLRPLGLKPKHVYTHVSRLHLPSLAADLGVALPAGFSQGVLGARLSGDTVRIVGSCTLLFYAKEETTDACLPLVLPLLSLSLITRLLRMIPTQCILSLTTLMSTLPYPKAIAGMLEPQDAADTGSTAAVGMEVEPLAPVSFDPAMDPAESSSQPGLDNNTAPLGDGEPLSMVAVVYTPDVSPEMVNISLHLPCGVAQAVARVASARLSGASCGFTRLTPVTPQPCLEFMLLVASPAWLTDRPAVLFDCLRTTRAIFAKVLFPSATRETLLIAAGLRHDSAEEIFVHGLIQPLQYGQRISLITGMVISLAPPSHGAPATSDLATRLQSREGWDEDAFLPGPEYAPGMHYWILTEGSPTLFTVGAWRRQHAREDLAWQLSAREPMLYIQPSKPVIRDAFFNGFLTSGVWVATEQLSRVPFPPARRQEQRIILIMDCRPILQGFRWLLLDGPIAKVSEITGPFQQLCPEEHVVSVEGAEAIPWGDEHVFELCCGQVLTVSFEEDISEDDSCNEDAPPPDSGHPAPPDDPTNEGEGHDRGRRDRRNRDAAVRLRSRSPRNGGTSSVPEAGAPAAGAVDPVDSSVNIYSPRAEPEVTWDAANAEDVIADDAQPSTSDPAPRRVVVCMDLLQCDGRIFAAASAPLADSYTLLNLAGFSSASQVAVFVPGTPGPIPPGEEVLLSTGDCITFVPPGADIRDRCTLNEVLSSPDGTMYETPPLPRPIEDRFCLVADGFYFDFLLTPERSFLFRQDIGLRLNLAANQVLLSPSQPRIENAQIYGRHCRSVVAVGDRTDSSLSPHCHVGFLDCRPILEGWRRVQAPGGWLNIGVIRDGFMQGAPPGYRVHVGGCLAHWEWLWVEQGQVFRVLFQTDSEDGHLPTHQPSGHSGLEVTLFEDPPGQERRSHEDPSQAAYTSAHNGPGASSHSGRAFASGAFSHICDMWDPDLVHAACLPGALGLTPVYWMFKTSLCLVPRAAVCVTQCTCRRLLIVFAWSMLLDCIEALGVVSATSLYVLPLRIQRLLISAIVVPFWTMNGFAHMILSWSKRYGVRPDKPAMSIALRTRYASATSAFYVFRQAAGASLIGLPRPDRFAQWLEQGAVGRSPAPGEIVVFTADGSFDPHSGKAGWGVVISLVDGGDLRLPGQFVGCAAASTADLQNVLRTAFPDNNAYLAEVSGLFWAALLALRLPGTGPWVFRADNISALQGVAGIVGMQEHLLCRAAGALHTAFRLIRGTPSYQHVLGHAADQANELADALANHAMRFGKSFALPGLMLEDWFRNAGNAFDWPSLFRCPLLQLWQVSTVVASFNTLSLLEHAPNSHAAGLHGETGRDDNACFGVELWVATDGPFDSGSVATQHWDQHVLPLQIGGRKGCPASFGHFCSRAFLAMARTRGQSAAILFVDIAAAYYGVIREAILGAQASGRPLDDLVAKLGMSVDDMQLLQHYITSEPVLQQQGAHELFAEVAGELHRNTWFILSGDRQIVETHRGTRPGGSLADVVFSILFSKVLQRRTRTTLQPHVPRVPWTGERSPWGCAPASSASCAVEASDVVYADDLASFLICEQPSCLPKAIAGIAADTIDTLHPHGLNANVGPTKTAALAVPAGRGSRSVRRQLFSAGAGRLVVLPESRGGLRLDLVTVYKHLGSMVMHDGSLLPEIRHRLAASRSAMKEGKQRLFACRAIPLARRVAIFRSHVLAALVPGLGTLPLFNGREWQTFSGGVMSLYRQLLCLRHEGGFRCTEAQMLSKVGLPSPESLLQSERLRFLSQLVRHGPDAAWALLGQYSGFQDALRSAARWLQGAIGTTCTLGDIESDWESWAHCMRETPGRWKAFLKRAEAWYDLKATQLAALDSFSREALSATGPLAVDTSTAHALAPAIPGIGKAALGAAEPEILQPLLDMLTAFSPPPTDVDEALYELVQQHIAPLPVLRRTVAFWRDSLPPGCLSQACDDVLMVLHPEHVCDRVSGATPGVDCLGGSFTPCVVPPKWASFCSVLPFFIVGGPPPPDLVAFIGGTARLREADLESLARWAPSQLAGACVLFPAPPSEALPAFAPSPCSLRSLRSLREWTSTLLFGLSVLFSLARAGRYARAHPGRSRRAPAACIMDF</sequence>
<feature type="region of interest" description="Disordered" evidence="1">
    <location>
        <begin position="923"/>
        <end position="947"/>
    </location>
</feature>
<feature type="region of interest" description="Disordered" evidence="1">
    <location>
        <begin position="1285"/>
        <end position="1359"/>
    </location>
</feature>
<feature type="compositionally biased region" description="Pro residues" evidence="1">
    <location>
        <begin position="1295"/>
        <end position="1308"/>
    </location>
</feature>
<feature type="compositionally biased region" description="Acidic residues" evidence="1">
    <location>
        <begin position="363"/>
        <end position="373"/>
    </location>
</feature>
<accession>A0A1Q9CRM8</accession>
<feature type="region of interest" description="Disordered" evidence="1">
    <location>
        <begin position="1652"/>
        <end position="1701"/>
    </location>
</feature>
<feature type="transmembrane region" description="Helical" evidence="2">
    <location>
        <begin position="1763"/>
        <end position="1790"/>
    </location>
</feature>
<evidence type="ECO:0000256" key="2">
    <source>
        <dbReference type="SAM" id="Phobius"/>
    </source>
</evidence>
<keyword evidence="2" id="KW-0812">Transmembrane</keyword>
<keyword evidence="2" id="KW-0472">Membrane</keyword>
<feature type="region of interest" description="Disordered" evidence="1">
    <location>
        <begin position="336"/>
        <end position="376"/>
    </location>
</feature>
<dbReference type="Gene3D" id="3.30.420.10">
    <property type="entry name" value="Ribonuclease H-like superfamily/Ribonuclease H"/>
    <property type="match status" value="1"/>
</dbReference>
<feature type="compositionally biased region" description="Low complexity" evidence="1">
    <location>
        <begin position="261"/>
        <end position="270"/>
    </location>
</feature>
<feature type="compositionally biased region" description="Polar residues" evidence="1">
    <location>
        <begin position="932"/>
        <end position="944"/>
    </location>
</feature>
<dbReference type="GO" id="GO:0003676">
    <property type="term" value="F:nucleic acid binding"/>
    <property type="evidence" value="ECO:0007669"/>
    <property type="project" value="InterPro"/>
</dbReference>
<dbReference type="OrthoDB" id="413459at2759"/>
<gene>
    <name evidence="3" type="ORF">AK812_SmicGene33425</name>
</gene>
<evidence type="ECO:0000256" key="1">
    <source>
        <dbReference type="SAM" id="MobiDB-lite"/>
    </source>
</evidence>
<feature type="transmembrane region" description="Helical" evidence="2">
    <location>
        <begin position="1797"/>
        <end position="1819"/>
    </location>
</feature>
<feature type="region of interest" description="Disordered" evidence="1">
    <location>
        <begin position="26"/>
        <end position="83"/>
    </location>
</feature>
<dbReference type="EMBL" id="LSRX01000968">
    <property type="protein sequence ID" value="OLP85570.1"/>
    <property type="molecule type" value="Genomic_DNA"/>
</dbReference>
<feature type="region of interest" description="Disordered" evidence="1">
    <location>
        <begin position="251"/>
        <end position="316"/>
    </location>
</feature>
<dbReference type="InterPro" id="IPR012337">
    <property type="entry name" value="RNaseH-like_sf"/>
</dbReference>
<protein>
    <submittedName>
        <fullName evidence="3">Uncharacterized protein</fullName>
    </submittedName>
</protein>
<keyword evidence="4" id="KW-1185">Reference proteome</keyword>
<feature type="compositionally biased region" description="Low complexity" evidence="1">
    <location>
        <begin position="1348"/>
        <end position="1359"/>
    </location>
</feature>
<name>A0A1Q9CRM8_SYMMI</name>
<dbReference type="SUPFAM" id="SSF53098">
    <property type="entry name" value="Ribonuclease H-like"/>
    <property type="match status" value="1"/>
</dbReference>
<keyword evidence="2" id="KW-1133">Transmembrane helix</keyword>
<dbReference type="InterPro" id="IPR036397">
    <property type="entry name" value="RNaseH_sf"/>
</dbReference>
<dbReference type="Proteomes" id="UP000186817">
    <property type="component" value="Unassembled WGS sequence"/>
</dbReference>
<comment type="caution">
    <text evidence="3">The sequence shown here is derived from an EMBL/GenBank/DDBJ whole genome shotgun (WGS) entry which is preliminary data.</text>
</comment>
<proteinExistence type="predicted"/>
<feature type="compositionally biased region" description="Polar residues" evidence="1">
    <location>
        <begin position="286"/>
        <end position="298"/>
    </location>
</feature>
<organism evidence="3 4">
    <name type="scientific">Symbiodinium microadriaticum</name>
    <name type="common">Dinoflagellate</name>
    <name type="synonym">Zooxanthella microadriatica</name>
    <dbReference type="NCBI Taxonomy" id="2951"/>
    <lineage>
        <taxon>Eukaryota</taxon>
        <taxon>Sar</taxon>
        <taxon>Alveolata</taxon>
        <taxon>Dinophyceae</taxon>
        <taxon>Suessiales</taxon>
        <taxon>Symbiodiniaceae</taxon>
        <taxon>Symbiodinium</taxon>
    </lineage>
</organism>
<reference evidence="3 4" key="1">
    <citation type="submission" date="2016-02" db="EMBL/GenBank/DDBJ databases">
        <title>Genome analysis of coral dinoflagellate symbionts highlights evolutionary adaptations to a symbiotic lifestyle.</title>
        <authorList>
            <person name="Aranda M."/>
            <person name="Li Y."/>
            <person name="Liew Y.J."/>
            <person name="Baumgarten S."/>
            <person name="Simakov O."/>
            <person name="Wilson M."/>
            <person name="Piel J."/>
            <person name="Ashoor H."/>
            <person name="Bougouffa S."/>
            <person name="Bajic V.B."/>
            <person name="Ryu T."/>
            <person name="Ravasi T."/>
            <person name="Bayer T."/>
            <person name="Micklem G."/>
            <person name="Kim H."/>
            <person name="Bhak J."/>
            <person name="Lajeunesse T.C."/>
            <person name="Voolstra C.R."/>
        </authorList>
    </citation>
    <scope>NUCLEOTIDE SEQUENCE [LARGE SCALE GENOMIC DNA]</scope>
    <source>
        <strain evidence="3 4">CCMP2467</strain>
    </source>
</reference>